<feature type="compositionally biased region" description="Basic residues" evidence="1">
    <location>
        <begin position="1"/>
        <end position="10"/>
    </location>
</feature>
<feature type="compositionally biased region" description="Basic residues" evidence="1">
    <location>
        <begin position="19"/>
        <end position="29"/>
    </location>
</feature>
<evidence type="ECO:0000256" key="1">
    <source>
        <dbReference type="SAM" id="MobiDB-lite"/>
    </source>
</evidence>
<accession>A0A0C2FR05</accession>
<reference evidence="2 3" key="1">
    <citation type="submission" date="2013-12" db="EMBL/GenBank/DDBJ databases">
        <title>Draft genome of the parsitic nematode Ancylostoma duodenale.</title>
        <authorList>
            <person name="Mitreva M."/>
        </authorList>
    </citation>
    <scope>NUCLEOTIDE SEQUENCE [LARGE SCALE GENOMIC DNA]</scope>
    <source>
        <strain evidence="2 3">Zhejiang</strain>
    </source>
</reference>
<organism evidence="2 3">
    <name type="scientific">Ancylostoma duodenale</name>
    <dbReference type="NCBI Taxonomy" id="51022"/>
    <lineage>
        <taxon>Eukaryota</taxon>
        <taxon>Metazoa</taxon>
        <taxon>Ecdysozoa</taxon>
        <taxon>Nematoda</taxon>
        <taxon>Chromadorea</taxon>
        <taxon>Rhabditida</taxon>
        <taxon>Rhabditina</taxon>
        <taxon>Rhabditomorpha</taxon>
        <taxon>Strongyloidea</taxon>
        <taxon>Ancylostomatidae</taxon>
        <taxon>Ancylostomatinae</taxon>
        <taxon>Ancylostoma</taxon>
    </lineage>
</organism>
<evidence type="ECO:0000313" key="3">
    <source>
        <dbReference type="Proteomes" id="UP000054047"/>
    </source>
</evidence>
<proteinExistence type="predicted"/>
<dbReference type="EMBL" id="KN754972">
    <property type="protein sequence ID" value="KIH49119.1"/>
    <property type="molecule type" value="Genomic_DNA"/>
</dbReference>
<keyword evidence="3" id="KW-1185">Reference proteome</keyword>
<dbReference type="Proteomes" id="UP000054047">
    <property type="component" value="Unassembled WGS sequence"/>
</dbReference>
<dbReference type="AlphaFoldDB" id="A0A0C2FR05"/>
<name>A0A0C2FR05_9BILA</name>
<evidence type="ECO:0000313" key="2">
    <source>
        <dbReference type="EMBL" id="KIH49119.1"/>
    </source>
</evidence>
<protein>
    <submittedName>
        <fullName evidence="2">Uncharacterized protein</fullName>
    </submittedName>
</protein>
<sequence>MQDGRARRRDRVSCGERAWHRRKPSSAHRRAIEEESRSAPTFIKDIEDQLKSIVRGRKWGVIKKICIN</sequence>
<gene>
    <name evidence="2" type="ORF">ANCDUO_20807</name>
</gene>
<feature type="region of interest" description="Disordered" evidence="1">
    <location>
        <begin position="1"/>
        <end position="37"/>
    </location>
</feature>